<reference evidence="1" key="1">
    <citation type="journal article" date="2020" name="G3 (Bethesda)">
        <title>High-Quality Assemblies for Three Invasive Social Wasps from the &lt;i&gt;Vespula&lt;/i&gt; Genus.</title>
        <authorList>
            <person name="Harrop T.W.R."/>
            <person name="Guhlin J."/>
            <person name="McLaughlin G.M."/>
            <person name="Permina E."/>
            <person name="Stockwell P."/>
            <person name="Gilligan J."/>
            <person name="Le Lec M.F."/>
            <person name="Gruber M.A.M."/>
            <person name="Quinn O."/>
            <person name="Lovegrove M."/>
            <person name="Duncan E.J."/>
            <person name="Remnant E.J."/>
            <person name="Van Eeckhoven J."/>
            <person name="Graham B."/>
            <person name="Knapp R.A."/>
            <person name="Langford K.W."/>
            <person name="Kronenberg Z."/>
            <person name="Press M.O."/>
            <person name="Eacker S.M."/>
            <person name="Wilson-Rankin E.E."/>
            <person name="Purcell J."/>
            <person name="Lester P.J."/>
            <person name="Dearden P.K."/>
        </authorList>
    </citation>
    <scope>NUCLEOTIDE SEQUENCE</scope>
    <source>
        <strain evidence="1">Marl-1</strain>
    </source>
</reference>
<organism evidence="1 2">
    <name type="scientific">Vespula vulgaris</name>
    <name type="common">Yellow jacket</name>
    <name type="synonym">Wasp</name>
    <dbReference type="NCBI Taxonomy" id="7454"/>
    <lineage>
        <taxon>Eukaryota</taxon>
        <taxon>Metazoa</taxon>
        <taxon>Ecdysozoa</taxon>
        <taxon>Arthropoda</taxon>
        <taxon>Hexapoda</taxon>
        <taxon>Insecta</taxon>
        <taxon>Pterygota</taxon>
        <taxon>Neoptera</taxon>
        <taxon>Endopterygota</taxon>
        <taxon>Hymenoptera</taxon>
        <taxon>Apocrita</taxon>
        <taxon>Aculeata</taxon>
        <taxon>Vespoidea</taxon>
        <taxon>Vespidae</taxon>
        <taxon>Vespinae</taxon>
        <taxon>Vespula</taxon>
    </lineage>
</organism>
<keyword evidence="2" id="KW-1185">Reference proteome</keyword>
<dbReference type="AlphaFoldDB" id="A0A834NLC2"/>
<evidence type="ECO:0000313" key="1">
    <source>
        <dbReference type="EMBL" id="KAF7411858.1"/>
    </source>
</evidence>
<accession>A0A834NLC2</accession>
<sequence length="70" mass="7740">MKLFVGKRLPFKVLKSQCEFSGIAGRAINELPSSKPPFYADPRSKVLGIGVHGEEKEKGIRKEKVGLNLD</sequence>
<comment type="caution">
    <text evidence="1">The sequence shown here is derived from an EMBL/GenBank/DDBJ whole genome shotgun (WGS) entry which is preliminary data.</text>
</comment>
<protein>
    <submittedName>
        <fullName evidence="1">Uncharacterized protein</fullName>
    </submittedName>
</protein>
<proteinExistence type="predicted"/>
<name>A0A834NLC2_VESVU</name>
<gene>
    <name evidence="1" type="ORF">HZH66_000754</name>
</gene>
<dbReference type="Proteomes" id="UP000614350">
    <property type="component" value="Unassembled WGS sequence"/>
</dbReference>
<evidence type="ECO:0000313" key="2">
    <source>
        <dbReference type="Proteomes" id="UP000614350"/>
    </source>
</evidence>
<dbReference type="EMBL" id="JACSEA010000001">
    <property type="protein sequence ID" value="KAF7411858.1"/>
    <property type="molecule type" value="Genomic_DNA"/>
</dbReference>